<dbReference type="PANTHER" id="PTHR42953:SF3">
    <property type="entry name" value="HIGH-AFFINITY ZINC UPTAKE SYSTEM PROTEIN ZNUA"/>
    <property type="match status" value="1"/>
</dbReference>
<dbReference type="PANTHER" id="PTHR42953">
    <property type="entry name" value="HIGH-AFFINITY ZINC UPTAKE SYSTEM PROTEIN ZNUA-RELATED"/>
    <property type="match status" value="1"/>
</dbReference>
<dbReference type="EMBL" id="DVHE01000015">
    <property type="protein sequence ID" value="HIR50094.1"/>
    <property type="molecule type" value="Genomic_DNA"/>
</dbReference>
<name>A0A9D1IWA8_9FIRM</name>
<dbReference type="Gene3D" id="3.40.50.1980">
    <property type="entry name" value="Nitrogenase molybdenum iron protein domain"/>
    <property type="match status" value="2"/>
</dbReference>
<evidence type="ECO:0000256" key="3">
    <source>
        <dbReference type="ARBA" id="ARBA00022729"/>
    </source>
</evidence>
<dbReference type="GO" id="GO:0007155">
    <property type="term" value="P:cell adhesion"/>
    <property type="evidence" value="ECO:0007669"/>
    <property type="project" value="InterPro"/>
</dbReference>
<evidence type="ECO:0000313" key="6">
    <source>
        <dbReference type="EMBL" id="HIR50094.1"/>
    </source>
</evidence>
<organism evidence="6 7">
    <name type="scientific">Candidatus Avoscillospira avicola</name>
    <dbReference type="NCBI Taxonomy" id="2840706"/>
    <lineage>
        <taxon>Bacteria</taxon>
        <taxon>Bacillati</taxon>
        <taxon>Bacillota</taxon>
        <taxon>Clostridia</taxon>
        <taxon>Eubacteriales</taxon>
        <taxon>Oscillospiraceae</taxon>
        <taxon>Oscillospiraceae incertae sedis</taxon>
        <taxon>Candidatus Avoscillospira</taxon>
    </lineage>
</organism>
<dbReference type="InterPro" id="IPR006128">
    <property type="entry name" value="Lipoprotein_PsaA-like"/>
</dbReference>
<comment type="caution">
    <text evidence="6">The sequence shown here is derived from an EMBL/GenBank/DDBJ whole genome shotgun (WGS) entry which is preliminary data.</text>
</comment>
<dbReference type="GO" id="GO:0030001">
    <property type="term" value="P:metal ion transport"/>
    <property type="evidence" value="ECO:0007669"/>
    <property type="project" value="InterPro"/>
</dbReference>
<dbReference type="InterPro" id="IPR006127">
    <property type="entry name" value="ZnuA-like"/>
</dbReference>
<dbReference type="Proteomes" id="UP000824239">
    <property type="component" value="Unassembled WGS sequence"/>
</dbReference>
<reference evidence="6" key="2">
    <citation type="journal article" date="2021" name="PeerJ">
        <title>Extensive microbial diversity within the chicken gut microbiome revealed by metagenomics and culture.</title>
        <authorList>
            <person name="Gilroy R."/>
            <person name="Ravi A."/>
            <person name="Getino M."/>
            <person name="Pursley I."/>
            <person name="Horton D.L."/>
            <person name="Alikhan N.F."/>
            <person name="Baker D."/>
            <person name="Gharbi K."/>
            <person name="Hall N."/>
            <person name="Watson M."/>
            <person name="Adriaenssens E.M."/>
            <person name="Foster-Nyarko E."/>
            <person name="Jarju S."/>
            <person name="Secka A."/>
            <person name="Antonio M."/>
            <person name="Oren A."/>
            <person name="Chaudhuri R.R."/>
            <person name="La Ragione R."/>
            <person name="Hildebrand F."/>
            <person name="Pallen M.J."/>
        </authorList>
    </citation>
    <scope>NUCLEOTIDE SEQUENCE</scope>
    <source>
        <strain evidence="6">ChiBcec15-4380</strain>
    </source>
</reference>
<feature type="signal peptide" evidence="5">
    <location>
        <begin position="1"/>
        <end position="20"/>
    </location>
</feature>
<comment type="similarity">
    <text evidence="1 4">Belongs to the bacterial solute-binding protein 9 family.</text>
</comment>
<evidence type="ECO:0000256" key="2">
    <source>
        <dbReference type="ARBA" id="ARBA00022448"/>
    </source>
</evidence>
<keyword evidence="2 4" id="KW-0813">Transport</keyword>
<feature type="chain" id="PRO_5039314449" evidence="5">
    <location>
        <begin position="21"/>
        <end position="281"/>
    </location>
</feature>
<proteinExistence type="inferred from homology"/>
<protein>
    <submittedName>
        <fullName evidence="6">Zinc ABC transporter substrate-binding protein</fullName>
    </submittedName>
</protein>
<evidence type="ECO:0000313" key="7">
    <source>
        <dbReference type="Proteomes" id="UP000824239"/>
    </source>
</evidence>
<dbReference type="SUPFAM" id="SSF53807">
    <property type="entry name" value="Helical backbone' metal receptor"/>
    <property type="match status" value="1"/>
</dbReference>
<dbReference type="PRINTS" id="PR00690">
    <property type="entry name" value="ADHESNFAMILY"/>
</dbReference>
<reference evidence="6" key="1">
    <citation type="submission" date="2020-10" db="EMBL/GenBank/DDBJ databases">
        <authorList>
            <person name="Gilroy R."/>
        </authorList>
    </citation>
    <scope>NUCLEOTIDE SEQUENCE</scope>
    <source>
        <strain evidence="6">ChiBcec15-4380</strain>
    </source>
</reference>
<sequence length="281" mass="29743">MRIRLVSLLLLLALLLPGCAAGQQTSSAIAATTAPVAEFAEAIVQGSGLSVTRIITDSVSCLHDYSLSVRQMEAVERCDVLLLSGAGLEDFMADVIAQAPKTIDCSEGIALLANDEGSDPHIWLDPTRAAQMAANIADGLTELYPDHAGLFADNLQTLTQRLAQLQADGEAALGQLKTRELITFHDGFGYLADAFDLTILAAIEEEAGSEASAADLTEIIALVEQHQIPAVFTEANGSDAAASVIEAETGVPHFSLDMGFGNRDYFDAMTYNLETLKEALS</sequence>
<keyword evidence="3 5" id="KW-0732">Signal</keyword>
<dbReference type="GO" id="GO:0046872">
    <property type="term" value="F:metal ion binding"/>
    <property type="evidence" value="ECO:0007669"/>
    <property type="project" value="InterPro"/>
</dbReference>
<accession>A0A9D1IWA8</accession>
<dbReference type="Pfam" id="PF01297">
    <property type="entry name" value="ZnuA"/>
    <property type="match status" value="1"/>
</dbReference>
<evidence type="ECO:0000256" key="5">
    <source>
        <dbReference type="SAM" id="SignalP"/>
    </source>
</evidence>
<dbReference type="InterPro" id="IPR050492">
    <property type="entry name" value="Bact_metal-bind_prot9"/>
</dbReference>
<evidence type="ECO:0000256" key="4">
    <source>
        <dbReference type="RuleBase" id="RU003512"/>
    </source>
</evidence>
<gene>
    <name evidence="6" type="ORF">IAA53_02205</name>
</gene>
<dbReference type="AlphaFoldDB" id="A0A9D1IWA8"/>
<evidence type="ECO:0000256" key="1">
    <source>
        <dbReference type="ARBA" id="ARBA00011028"/>
    </source>
</evidence>